<dbReference type="PROSITE" id="PS51257">
    <property type="entry name" value="PROKAR_LIPOPROTEIN"/>
    <property type="match status" value="1"/>
</dbReference>
<protein>
    <submittedName>
        <fullName evidence="2">DUF4810 domain-containing protein</fullName>
    </submittedName>
</protein>
<feature type="signal peptide" evidence="1">
    <location>
        <begin position="1"/>
        <end position="24"/>
    </location>
</feature>
<dbReference type="PIRSF" id="PIRSF020555">
    <property type="entry name" value="UCP020555"/>
    <property type="match status" value="1"/>
</dbReference>
<comment type="caution">
    <text evidence="2">The sequence shown here is derived from an EMBL/GenBank/DDBJ whole genome shotgun (WGS) entry which is preliminary data.</text>
</comment>
<dbReference type="InterPro" id="IPR014508">
    <property type="entry name" value="UCP020555_TPR-like"/>
</dbReference>
<name>A0ABV2TLP5_9RHOO</name>
<dbReference type="EMBL" id="JBEWZI010000011">
    <property type="protein sequence ID" value="MET7014845.1"/>
    <property type="molecule type" value="Genomic_DNA"/>
</dbReference>
<proteinExistence type="predicted"/>
<gene>
    <name evidence="2" type="ORF">ABXR19_11650</name>
</gene>
<evidence type="ECO:0000256" key="1">
    <source>
        <dbReference type="SAM" id="SignalP"/>
    </source>
</evidence>
<dbReference type="Pfam" id="PF16068">
    <property type="entry name" value="DUF4810"/>
    <property type="match status" value="1"/>
</dbReference>
<evidence type="ECO:0000313" key="2">
    <source>
        <dbReference type="EMBL" id="MET7014845.1"/>
    </source>
</evidence>
<keyword evidence="3" id="KW-1185">Reference proteome</keyword>
<organism evidence="2 3">
    <name type="scientific">Uliginosibacterium flavum</name>
    <dbReference type="NCBI Taxonomy" id="1396831"/>
    <lineage>
        <taxon>Bacteria</taxon>
        <taxon>Pseudomonadati</taxon>
        <taxon>Pseudomonadota</taxon>
        <taxon>Betaproteobacteria</taxon>
        <taxon>Rhodocyclales</taxon>
        <taxon>Zoogloeaceae</taxon>
        <taxon>Uliginosibacterium</taxon>
    </lineage>
</organism>
<keyword evidence="1" id="KW-0732">Signal</keyword>
<dbReference type="Proteomes" id="UP001549691">
    <property type="component" value="Unassembled WGS sequence"/>
</dbReference>
<feature type="chain" id="PRO_5047301230" evidence="1">
    <location>
        <begin position="25"/>
        <end position="120"/>
    </location>
</feature>
<sequence>MMTRKFLPASLLACALLASGCASKPTLYYWGDYQPQVYEYLKGQGKSHAEQILALEKIIQQARAANKSVPPGFHAHLAMLQISEGKPELARQELETEKALFPESAAFMDFMLAKMSGEKK</sequence>
<dbReference type="RefSeq" id="WP_354601305.1">
    <property type="nucleotide sequence ID" value="NZ_JBEWZI010000011.1"/>
</dbReference>
<accession>A0ABV2TLP5</accession>
<evidence type="ECO:0000313" key="3">
    <source>
        <dbReference type="Proteomes" id="UP001549691"/>
    </source>
</evidence>
<reference evidence="2 3" key="1">
    <citation type="submission" date="2024-07" db="EMBL/GenBank/DDBJ databases">
        <title>Uliginosibacterium flavum JJ3220;KACC:17644.</title>
        <authorList>
            <person name="Kim M.K."/>
        </authorList>
    </citation>
    <scope>NUCLEOTIDE SEQUENCE [LARGE SCALE GENOMIC DNA]</scope>
    <source>
        <strain evidence="2 3">KACC:17644</strain>
    </source>
</reference>